<sequence length="13" mass="1454">MEQKIQVLAGSHI</sequence>
<reference evidence="1" key="1">
    <citation type="submission" date="2019-09" db="EMBL/GenBank/DDBJ databases">
        <authorList>
            <person name="Zhang L."/>
        </authorList>
    </citation>
    <scope>NUCLEOTIDE SEQUENCE</scope>
</reference>
<proteinExistence type="predicted"/>
<evidence type="ECO:0000313" key="1">
    <source>
        <dbReference type="EMBL" id="VVW42944.1"/>
    </source>
</evidence>
<name>A0A5K1DXR0_9MAGN</name>
<organism evidence="1">
    <name type="scientific">Nymphaea colorata</name>
    <name type="common">pocket water lily</name>
    <dbReference type="NCBI Taxonomy" id="210225"/>
    <lineage>
        <taxon>Eukaryota</taxon>
        <taxon>Viridiplantae</taxon>
        <taxon>Streptophyta</taxon>
        <taxon>Embryophyta</taxon>
        <taxon>Tracheophyta</taxon>
        <taxon>Spermatophyta</taxon>
        <taxon>Magnoliopsida</taxon>
        <taxon>Nymphaeales</taxon>
        <taxon>Nymphaeaceae</taxon>
        <taxon>Nymphaea</taxon>
    </lineage>
</organism>
<accession>A0A5K1DXR0</accession>
<gene>
    <name evidence="1" type="ORF">NYM_LOCUS22295</name>
</gene>
<protein>
    <submittedName>
        <fullName evidence="1">Uncharacterized protein</fullName>
    </submittedName>
</protein>
<dbReference type="EMBL" id="LR721784">
    <property type="protein sequence ID" value="VVW42944.1"/>
    <property type="molecule type" value="Genomic_DNA"/>
</dbReference>